<dbReference type="PANTHER" id="PTHR43335:SF2">
    <property type="entry name" value="ABC TRANSPORTER, ATP-BINDING PROTEIN"/>
    <property type="match status" value="1"/>
</dbReference>
<dbReference type="PROSITE" id="PS00211">
    <property type="entry name" value="ABC_TRANSPORTER_1"/>
    <property type="match status" value="1"/>
</dbReference>
<dbReference type="AlphaFoldDB" id="A0A1E8GLP8"/>
<dbReference type="PROSITE" id="PS50893">
    <property type="entry name" value="ABC_TRANSPORTER_2"/>
    <property type="match status" value="1"/>
</dbReference>
<keyword evidence="7" id="KW-1185">Reference proteome</keyword>
<dbReference type="EMBL" id="MKIR01000024">
    <property type="protein sequence ID" value="OFI48438.1"/>
    <property type="molecule type" value="Genomic_DNA"/>
</dbReference>
<evidence type="ECO:0000256" key="2">
    <source>
        <dbReference type="ARBA" id="ARBA00022448"/>
    </source>
</evidence>
<dbReference type="InterPro" id="IPR003439">
    <property type="entry name" value="ABC_transporter-like_ATP-bd"/>
</dbReference>
<gene>
    <name evidence="6" type="ORF">BG261_05815</name>
</gene>
<reference evidence="7" key="1">
    <citation type="submission" date="2016-09" db="EMBL/GenBank/DDBJ databases">
        <title>Draft genome sequence of a novel species of the family Streptococcaceae isolated from flowers.</title>
        <authorList>
            <person name="Chuah L.-O."/>
            <person name="Yap K.-P."/>
            <person name="Thong K.L."/>
            <person name="Liong M.T."/>
            <person name="Ahmad R."/>
            <person name="Rusul G."/>
        </authorList>
    </citation>
    <scope>NUCLEOTIDE SEQUENCE [LARGE SCALE GENOMIC DNA]</scope>
    <source>
        <strain evidence="7">DF1</strain>
    </source>
</reference>
<dbReference type="GO" id="GO:0016887">
    <property type="term" value="F:ATP hydrolysis activity"/>
    <property type="evidence" value="ECO:0007669"/>
    <property type="project" value="InterPro"/>
</dbReference>
<evidence type="ECO:0000256" key="1">
    <source>
        <dbReference type="ARBA" id="ARBA00005417"/>
    </source>
</evidence>
<evidence type="ECO:0000313" key="6">
    <source>
        <dbReference type="EMBL" id="OFI48438.1"/>
    </source>
</evidence>
<protein>
    <submittedName>
        <fullName evidence="6">ABC transporter ATP-binding protein</fullName>
    </submittedName>
</protein>
<dbReference type="SMART" id="SM00382">
    <property type="entry name" value="AAA"/>
    <property type="match status" value="1"/>
</dbReference>
<dbReference type="InterPro" id="IPR003593">
    <property type="entry name" value="AAA+_ATPase"/>
</dbReference>
<dbReference type="InterPro" id="IPR027417">
    <property type="entry name" value="P-loop_NTPase"/>
</dbReference>
<evidence type="ECO:0000256" key="3">
    <source>
        <dbReference type="ARBA" id="ARBA00022741"/>
    </source>
</evidence>
<comment type="similarity">
    <text evidence="1">Belongs to the ABC transporter superfamily.</text>
</comment>
<evidence type="ECO:0000313" key="7">
    <source>
        <dbReference type="Proteomes" id="UP000178622"/>
    </source>
</evidence>
<keyword evidence="3" id="KW-0547">Nucleotide-binding</keyword>
<accession>A0A1E8GLP8</accession>
<dbReference type="OrthoDB" id="9804819at2"/>
<dbReference type="STRING" id="1859473.BG261_05815"/>
<feature type="domain" description="ABC transporter" evidence="5">
    <location>
        <begin position="3"/>
        <end position="231"/>
    </location>
</feature>
<keyword evidence="4 6" id="KW-0067">ATP-binding</keyword>
<dbReference type="GO" id="GO:0005524">
    <property type="term" value="F:ATP binding"/>
    <property type="evidence" value="ECO:0007669"/>
    <property type="project" value="UniProtKB-KW"/>
</dbReference>
<dbReference type="Proteomes" id="UP000178622">
    <property type="component" value="Unassembled WGS sequence"/>
</dbReference>
<dbReference type="SUPFAM" id="SSF52540">
    <property type="entry name" value="P-loop containing nucleoside triphosphate hydrolases"/>
    <property type="match status" value="1"/>
</dbReference>
<dbReference type="Pfam" id="PF00005">
    <property type="entry name" value="ABC_tran"/>
    <property type="match status" value="1"/>
</dbReference>
<comment type="caution">
    <text evidence="6">The sequence shown here is derived from an EMBL/GenBank/DDBJ whole genome shotgun (WGS) entry which is preliminary data.</text>
</comment>
<evidence type="ECO:0000259" key="5">
    <source>
        <dbReference type="PROSITE" id="PS50893"/>
    </source>
</evidence>
<organism evidence="6 7">
    <name type="scientific">Floricoccus tropicus</name>
    <dbReference type="NCBI Taxonomy" id="1859473"/>
    <lineage>
        <taxon>Bacteria</taxon>
        <taxon>Bacillati</taxon>
        <taxon>Bacillota</taxon>
        <taxon>Bacilli</taxon>
        <taxon>Lactobacillales</taxon>
        <taxon>Streptococcaceae</taxon>
        <taxon>Floricoccus</taxon>
    </lineage>
</organism>
<dbReference type="InterPro" id="IPR017871">
    <property type="entry name" value="ABC_transporter-like_CS"/>
</dbReference>
<proteinExistence type="inferred from homology"/>
<sequence length="288" mass="32415">MNLEIKNVSKSYGDKLVIDDINLTLGPGLYGLLGANGAGKSTLMEMICNVSRTSKGEITYNEKNIVNNKEFLDDLAYLPQDFSYYPEFTVIDFMLYMATLNGMNKKIAKNKTFEVLDKVGLNRNLSKKKIKTLSGGMKQRLGIAQAILDDPKVLIIDEPTVGLDPKERVRFRNMISEIAEDNIVLLSTHIVSDVEYIADEIIILKNGQIKNIGTAQELLSEIEGLVWEVNVSARDVKDYRKEYTVINQRHDTGGVLLRIISETRPAGDAVRADATLEDLYLRYFQEEV</sequence>
<evidence type="ECO:0000256" key="4">
    <source>
        <dbReference type="ARBA" id="ARBA00022840"/>
    </source>
</evidence>
<dbReference type="Gene3D" id="3.40.50.300">
    <property type="entry name" value="P-loop containing nucleotide triphosphate hydrolases"/>
    <property type="match status" value="1"/>
</dbReference>
<name>A0A1E8GLP8_9LACT</name>
<keyword evidence="2" id="KW-0813">Transport</keyword>
<dbReference type="PANTHER" id="PTHR43335">
    <property type="entry name" value="ABC TRANSPORTER, ATP-BINDING PROTEIN"/>
    <property type="match status" value="1"/>
</dbReference>
<dbReference type="RefSeq" id="WP_070792839.1">
    <property type="nucleotide sequence ID" value="NZ_MKIR01000024.1"/>
</dbReference>